<evidence type="ECO:0000313" key="1">
    <source>
        <dbReference type="EMBL" id="MCJ8739579.1"/>
    </source>
</evidence>
<name>A0ACC5YV37_9TELE</name>
<proteinExistence type="predicted"/>
<dbReference type="Proteomes" id="UP000830395">
    <property type="component" value="Chromosome 13"/>
</dbReference>
<comment type="caution">
    <text evidence="1">The sequence shown here is derived from an EMBL/GenBank/DDBJ whole genome shotgun (WGS) entry which is preliminary data.</text>
</comment>
<reference evidence="1" key="1">
    <citation type="submission" date="2020-02" db="EMBL/GenBank/DDBJ databases">
        <title>Genome sequencing of the panga catfish, Pangasius djambal.</title>
        <authorList>
            <person name="Wen M."/>
            <person name="Zahm M."/>
            <person name="Roques C."/>
            <person name="Cabau C."/>
            <person name="Klopp C."/>
            <person name="Donnadieu C."/>
            <person name="Jouanno E."/>
            <person name="Avarre J.-C."/>
            <person name="Campet M."/>
            <person name="Ha T."/>
            <person name="Dugue R."/>
            <person name="Lampietro C."/>
            <person name="Louis A."/>
            <person name="Herpin A."/>
            <person name="Echchiki A."/>
            <person name="Berthelot C."/>
            <person name="Parey E."/>
            <person name="Roest-Crollius H."/>
            <person name="Braasch I."/>
            <person name="Postlethwait J.H."/>
            <person name="Bobe J."/>
            <person name="Montfort J."/>
            <person name="Bouchez O."/>
            <person name="Begum T."/>
            <person name="Schartl M."/>
            <person name="Gustiano R."/>
            <person name="Guiguen Y."/>
        </authorList>
    </citation>
    <scope>NUCLEOTIDE SEQUENCE</scope>
    <source>
        <strain evidence="1">Pdj_M5554</strain>
    </source>
</reference>
<protein>
    <submittedName>
        <fullName evidence="1">Uncharacterized protein</fullName>
    </submittedName>
</protein>
<evidence type="ECO:0000313" key="2">
    <source>
        <dbReference type="Proteomes" id="UP000830395"/>
    </source>
</evidence>
<gene>
    <name evidence="1" type="ORF">PDJAM_G00048810</name>
</gene>
<accession>A0ACC5YV37</accession>
<dbReference type="EMBL" id="CM040987">
    <property type="protein sequence ID" value="MCJ8739579.1"/>
    <property type="molecule type" value="Genomic_DNA"/>
</dbReference>
<sequence>MEEHSDVNRTQESPHTKKLLLSVNVSIPPVKRCIFLKLKIVPQWTTFENKECTSKCVSFEHGSLEQRRRDQTKI</sequence>
<keyword evidence="2" id="KW-1185">Reference proteome</keyword>
<organism evidence="1 2">
    <name type="scientific">Pangasius djambal</name>
    <dbReference type="NCBI Taxonomy" id="1691987"/>
    <lineage>
        <taxon>Eukaryota</taxon>
        <taxon>Metazoa</taxon>
        <taxon>Chordata</taxon>
        <taxon>Craniata</taxon>
        <taxon>Vertebrata</taxon>
        <taxon>Euteleostomi</taxon>
        <taxon>Actinopterygii</taxon>
        <taxon>Neopterygii</taxon>
        <taxon>Teleostei</taxon>
        <taxon>Ostariophysi</taxon>
        <taxon>Siluriformes</taxon>
        <taxon>Pangasiidae</taxon>
        <taxon>Pangasius</taxon>
    </lineage>
</organism>